<feature type="region of interest" description="Disordered" evidence="1">
    <location>
        <begin position="580"/>
        <end position="629"/>
    </location>
</feature>
<evidence type="ECO:0000256" key="1">
    <source>
        <dbReference type="SAM" id="MobiDB-lite"/>
    </source>
</evidence>
<name>A0AAN7YE40_9EURO</name>
<feature type="region of interest" description="Disordered" evidence="1">
    <location>
        <begin position="108"/>
        <end position="128"/>
    </location>
</feature>
<feature type="compositionally biased region" description="Low complexity" evidence="1">
    <location>
        <begin position="21"/>
        <end position="34"/>
    </location>
</feature>
<reference evidence="3 4" key="1">
    <citation type="submission" date="2023-08" db="EMBL/GenBank/DDBJ databases">
        <title>Black Yeasts Isolated from many extreme environments.</title>
        <authorList>
            <person name="Coleine C."/>
            <person name="Stajich J.E."/>
            <person name="Selbmann L."/>
        </authorList>
    </citation>
    <scope>NUCLEOTIDE SEQUENCE [LARGE SCALE GENOMIC DNA]</scope>
    <source>
        <strain evidence="3 4">CCFEE 5910</strain>
    </source>
</reference>
<feature type="compositionally biased region" description="Low complexity" evidence="1">
    <location>
        <begin position="381"/>
        <end position="391"/>
    </location>
</feature>
<feature type="compositionally biased region" description="Basic and acidic residues" evidence="1">
    <location>
        <begin position="342"/>
        <end position="363"/>
    </location>
</feature>
<evidence type="ECO:0000313" key="4">
    <source>
        <dbReference type="Proteomes" id="UP001309876"/>
    </source>
</evidence>
<feature type="region of interest" description="Disordered" evidence="1">
    <location>
        <begin position="322"/>
        <end position="421"/>
    </location>
</feature>
<feature type="compositionally biased region" description="Basic and acidic residues" evidence="1">
    <location>
        <begin position="219"/>
        <end position="239"/>
    </location>
</feature>
<sequence length="629" mass="70888">MNISEDIIPPTVDGSHARLTSSSPPSESQSQASPDNTVLADAEFEEYVKQYPFAAEPTYFTRPNRYYGSASTWRSWTAGDRAVTDVLDLERASDLGIHAYNAFALKQRARGNSPSRRSRSRSRSHQIAEQFAPTEVWTAWPMRGKHVPREDLPERKVPSLSAVLEEALIATTLRFANERWNSRNWAPENPEIKPEKRDWQVEQMSTQRQLHNAGLTGEDASKDETRTSDSTEGSDHDSLVDDTEPDDPLPGGIQTFSSQAFLENNSSSTSEEGQLIKSDDDEDDKAVFSVDEDQTRRLLLPSARHILSKIDDLLTGLHRSRASYANRQKDPKPRLYSSSRSAARDTDADTTDGERLGAFQDDRKRRRVSSRNRGRKRKRSPSSSEESADSSIQLRSSSRPRKSSGVRETGHERRAKGPGLRDWSDVVGMAALTGWDTVTVARASERCARLFGENMLWRTFHEKDTAPAEQVAEAGPWFGEEVAYANEDHAGLDNQGETEQDLPGISGYQPRQSQPLELAEITGLPIFGHMFEITSLRCPIATCPQSKFVYSRRTRLYQHIGYAHPDFDLASFKKIVGRNSKRGRYDRSQMRSRSRPRTQTEYQASQGEGHELQENYEQQDDYEAASPPI</sequence>
<dbReference type="AlphaFoldDB" id="A0AAN7YE40"/>
<feature type="region of interest" description="Disordered" evidence="1">
    <location>
        <begin position="184"/>
        <end position="283"/>
    </location>
</feature>
<dbReference type="EMBL" id="JAVRRJ010000001">
    <property type="protein sequence ID" value="KAK5090452.1"/>
    <property type="molecule type" value="Genomic_DNA"/>
</dbReference>
<feature type="region of interest" description="Disordered" evidence="1">
    <location>
        <begin position="1"/>
        <end position="38"/>
    </location>
</feature>
<dbReference type="InterPro" id="IPR019622">
    <property type="entry name" value="Rrn9_dom"/>
</dbReference>
<dbReference type="Pfam" id="PF10680">
    <property type="entry name" value="RRN9"/>
    <property type="match status" value="1"/>
</dbReference>
<gene>
    <name evidence="3" type="ORF">LTR05_000624</name>
</gene>
<proteinExistence type="predicted"/>
<feature type="compositionally biased region" description="Basic and acidic residues" evidence="1">
    <location>
        <begin position="190"/>
        <end position="200"/>
    </location>
</feature>
<feature type="compositionally biased region" description="Polar residues" evidence="1">
    <location>
        <begin position="597"/>
        <end position="606"/>
    </location>
</feature>
<evidence type="ECO:0000259" key="2">
    <source>
        <dbReference type="Pfam" id="PF10680"/>
    </source>
</evidence>
<accession>A0AAN7YE40</accession>
<feature type="domain" description="Rrn9" evidence="2">
    <location>
        <begin position="87"/>
        <end position="151"/>
    </location>
</feature>
<feature type="compositionally biased region" description="Basic residues" evidence="1">
    <location>
        <begin position="364"/>
        <end position="380"/>
    </location>
</feature>
<comment type="caution">
    <text evidence="3">The sequence shown here is derived from an EMBL/GenBank/DDBJ whole genome shotgun (WGS) entry which is preliminary data.</text>
</comment>
<dbReference type="Proteomes" id="UP001309876">
    <property type="component" value="Unassembled WGS sequence"/>
</dbReference>
<feature type="compositionally biased region" description="Polar residues" evidence="1">
    <location>
        <begin position="254"/>
        <end position="272"/>
    </location>
</feature>
<evidence type="ECO:0000313" key="3">
    <source>
        <dbReference type="EMBL" id="KAK5090452.1"/>
    </source>
</evidence>
<keyword evidence="4" id="KW-1185">Reference proteome</keyword>
<organism evidence="3 4">
    <name type="scientific">Lithohypha guttulata</name>
    <dbReference type="NCBI Taxonomy" id="1690604"/>
    <lineage>
        <taxon>Eukaryota</taxon>
        <taxon>Fungi</taxon>
        <taxon>Dikarya</taxon>
        <taxon>Ascomycota</taxon>
        <taxon>Pezizomycotina</taxon>
        <taxon>Eurotiomycetes</taxon>
        <taxon>Chaetothyriomycetidae</taxon>
        <taxon>Chaetothyriales</taxon>
        <taxon>Trichomeriaceae</taxon>
        <taxon>Lithohypha</taxon>
    </lineage>
</organism>
<protein>
    <recommendedName>
        <fullName evidence="2">Rrn9 domain-containing protein</fullName>
    </recommendedName>
</protein>